<name>A0ABW3T9G5_9RHOB</name>
<protein>
    <submittedName>
        <fullName evidence="1">Cell division protein FtsL</fullName>
    </submittedName>
</protein>
<dbReference type="Proteomes" id="UP001597151">
    <property type="component" value="Unassembled WGS sequence"/>
</dbReference>
<dbReference type="RefSeq" id="WP_380788818.1">
    <property type="nucleotide sequence ID" value="NZ_JBHTKR010000001.1"/>
</dbReference>
<evidence type="ECO:0000313" key="2">
    <source>
        <dbReference type="Proteomes" id="UP001597151"/>
    </source>
</evidence>
<accession>A0ABW3T9G5</accession>
<gene>
    <name evidence="1" type="ORF">ACFQ3C_02340</name>
</gene>
<proteinExistence type="predicted"/>
<reference evidence="2" key="1">
    <citation type="journal article" date="2019" name="Int. J. Syst. Evol. Microbiol.">
        <title>The Global Catalogue of Microorganisms (GCM) 10K type strain sequencing project: providing services to taxonomists for standard genome sequencing and annotation.</title>
        <authorList>
            <consortium name="The Broad Institute Genomics Platform"/>
            <consortium name="The Broad Institute Genome Sequencing Center for Infectious Disease"/>
            <person name="Wu L."/>
            <person name="Ma J."/>
        </authorList>
    </citation>
    <scope>NUCLEOTIDE SEQUENCE [LARGE SCALE GENOMIC DNA]</scope>
    <source>
        <strain evidence="2">CCUG 55328</strain>
    </source>
</reference>
<organism evidence="1 2">
    <name type="scientific">Seohaeicola saemankumensis</name>
    <dbReference type="NCBI Taxonomy" id="481181"/>
    <lineage>
        <taxon>Bacteria</taxon>
        <taxon>Pseudomonadati</taxon>
        <taxon>Pseudomonadota</taxon>
        <taxon>Alphaproteobacteria</taxon>
        <taxon>Rhodobacterales</taxon>
        <taxon>Roseobacteraceae</taxon>
        <taxon>Seohaeicola</taxon>
    </lineage>
</organism>
<dbReference type="GO" id="GO:0051301">
    <property type="term" value="P:cell division"/>
    <property type="evidence" value="ECO:0007669"/>
    <property type="project" value="UniProtKB-KW"/>
</dbReference>
<keyword evidence="1" id="KW-0132">Cell division</keyword>
<keyword evidence="1" id="KW-0131">Cell cycle</keyword>
<comment type="caution">
    <text evidence="1">The sequence shown here is derived from an EMBL/GenBank/DDBJ whole genome shotgun (WGS) entry which is preliminary data.</text>
</comment>
<keyword evidence="2" id="KW-1185">Reference proteome</keyword>
<dbReference type="EMBL" id="JBHTKR010000001">
    <property type="protein sequence ID" value="MFD1193506.1"/>
    <property type="molecule type" value="Genomic_DNA"/>
</dbReference>
<sequence>MRSVLFVLTACAVIGLAFWAYRENYRTQQALDVTEQLQRDIGASRARLAVLRAEWAYLNRPERLRDLADLNFDSLGLMPMAPEQFGRIDQVAFPPAEEVLLPITDPIEVSNTEVRP</sequence>
<evidence type="ECO:0000313" key="1">
    <source>
        <dbReference type="EMBL" id="MFD1193506.1"/>
    </source>
</evidence>